<name>A0A381RQ30_9ZZZZ</name>
<reference evidence="1" key="1">
    <citation type="submission" date="2018-05" db="EMBL/GenBank/DDBJ databases">
        <authorList>
            <person name="Lanie J.A."/>
            <person name="Ng W.-L."/>
            <person name="Kazmierczak K.M."/>
            <person name="Andrzejewski T.M."/>
            <person name="Davidsen T.M."/>
            <person name="Wayne K.J."/>
            <person name="Tettelin H."/>
            <person name="Glass J.I."/>
            <person name="Rusch D."/>
            <person name="Podicherti R."/>
            <person name="Tsui H.-C.T."/>
            <person name="Winkler M.E."/>
        </authorList>
    </citation>
    <scope>NUCLEOTIDE SEQUENCE</scope>
</reference>
<organism evidence="1">
    <name type="scientific">marine metagenome</name>
    <dbReference type="NCBI Taxonomy" id="408172"/>
    <lineage>
        <taxon>unclassified sequences</taxon>
        <taxon>metagenomes</taxon>
        <taxon>ecological metagenomes</taxon>
    </lineage>
</organism>
<dbReference type="EMBL" id="UINC01002138">
    <property type="protein sequence ID" value="SUZ93344.1"/>
    <property type="molecule type" value="Genomic_DNA"/>
</dbReference>
<protein>
    <submittedName>
        <fullName evidence="1">Uncharacterized protein</fullName>
    </submittedName>
</protein>
<dbReference type="AlphaFoldDB" id="A0A381RQ30"/>
<gene>
    <name evidence="1" type="ORF">METZ01_LOCUS46198</name>
</gene>
<sequence>MDVLFEQSRASGQGASIPEIIEVVLGYPADEEITELVTMAMEDSREMSSEDIADGIIKLQEWRDNQS</sequence>
<proteinExistence type="predicted"/>
<evidence type="ECO:0000313" key="1">
    <source>
        <dbReference type="EMBL" id="SUZ93344.1"/>
    </source>
</evidence>
<accession>A0A381RQ30</accession>